<protein>
    <submittedName>
        <fullName evidence="8">Membrane protein</fullName>
    </submittedName>
</protein>
<evidence type="ECO:0000256" key="5">
    <source>
        <dbReference type="ARBA" id="ARBA00023237"/>
    </source>
</evidence>
<dbReference type="eggNOG" id="COG1395">
    <property type="taxonomic scope" value="Bacteria"/>
</dbReference>
<organism evidence="8 9">
    <name type="scientific">Pedobacter antarcticus 4BY</name>
    <dbReference type="NCBI Taxonomy" id="1358423"/>
    <lineage>
        <taxon>Bacteria</taxon>
        <taxon>Pseudomonadati</taxon>
        <taxon>Bacteroidota</taxon>
        <taxon>Sphingobacteriia</taxon>
        <taxon>Sphingobacteriales</taxon>
        <taxon>Sphingobacteriaceae</taxon>
        <taxon>Pedobacter</taxon>
    </lineage>
</organism>
<accession>A0A081PKN3</accession>
<dbReference type="PROSITE" id="PS51257">
    <property type="entry name" value="PROKAR_LIPOPROTEIN"/>
    <property type="match status" value="1"/>
</dbReference>
<evidence type="ECO:0000256" key="3">
    <source>
        <dbReference type="ARBA" id="ARBA00022729"/>
    </source>
</evidence>
<feature type="domain" description="RagB/SusD" evidence="6">
    <location>
        <begin position="429"/>
        <end position="553"/>
    </location>
</feature>
<dbReference type="InterPro" id="IPR012944">
    <property type="entry name" value="SusD_RagB_dom"/>
</dbReference>
<comment type="similarity">
    <text evidence="2">Belongs to the SusD family.</text>
</comment>
<dbReference type="SUPFAM" id="SSF48452">
    <property type="entry name" value="TPR-like"/>
    <property type="match status" value="1"/>
</dbReference>
<keyword evidence="9" id="KW-1185">Reference proteome</keyword>
<dbReference type="Proteomes" id="UP000028007">
    <property type="component" value="Unassembled WGS sequence"/>
</dbReference>
<dbReference type="Pfam" id="PF07980">
    <property type="entry name" value="SusD_RagB"/>
    <property type="match status" value="1"/>
</dbReference>
<proteinExistence type="inferred from homology"/>
<name>A0A081PKN3_9SPHI</name>
<gene>
    <name evidence="8" type="ORF">N180_03140</name>
</gene>
<evidence type="ECO:0000313" key="9">
    <source>
        <dbReference type="Proteomes" id="UP000028007"/>
    </source>
</evidence>
<dbReference type="Gene3D" id="1.25.40.390">
    <property type="match status" value="1"/>
</dbReference>
<keyword evidence="3" id="KW-0732">Signal</keyword>
<evidence type="ECO:0000313" key="8">
    <source>
        <dbReference type="EMBL" id="KEQ31256.1"/>
    </source>
</evidence>
<dbReference type="AlphaFoldDB" id="A0A081PKN3"/>
<dbReference type="InterPro" id="IPR011990">
    <property type="entry name" value="TPR-like_helical_dom_sf"/>
</dbReference>
<evidence type="ECO:0000259" key="6">
    <source>
        <dbReference type="Pfam" id="PF07980"/>
    </source>
</evidence>
<comment type="caution">
    <text evidence="8">The sequence shown here is derived from an EMBL/GenBank/DDBJ whole genome shotgun (WGS) entry which is preliminary data.</text>
</comment>
<comment type="subcellular location">
    <subcellularLocation>
        <location evidence="1">Cell outer membrane</location>
    </subcellularLocation>
</comment>
<dbReference type="InterPro" id="IPR033985">
    <property type="entry name" value="SusD-like_N"/>
</dbReference>
<evidence type="ECO:0000256" key="1">
    <source>
        <dbReference type="ARBA" id="ARBA00004442"/>
    </source>
</evidence>
<evidence type="ECO:0000256" key="4">
    <source>
        <dbReference type="ARBA" id="ARBA00023136"/>
    </source>
</evidence>
<evidence type="ECO:0000256" key="2">
    <source>
        <dbReference type="ARBA" id="ARBA00006275"/>
    </source>
</evidence>
<dbReference type="EMBL" id="JNFF01000019">
    <property type="protein sequence ID" value="KEQ31256.1"/>
    <property type="molecule type" value="Genomic_DNA"/>
</dbReference>
<dbReference type="OrthoDB" id="5694214at2"/>
<feature type="domain" description="SusD-like N-terminal" evidence="7">
    <location>
        <begin position="102"/>
        <end position="221"/>
    </location>
</feature>
<keyword evidence="5" id="KW-0998">Cell outer membrane</keyword>
<keyword evidence="4" id="KW-0472">Membrane</keyword>
<evidence type="ECO:0000259" key="7">
    <source>
        <dbReference type="Pfam" id="PF14322"/>
    </source>
</evidence>
<sequence>MKKITIITALFISISVFSCKKGYLDETPKDFLSSSNAYITNADFTIAINDMYRVTRTEFYTRDENYPFDYLYGCDIVYDGQPDPARHTNMAAAYVPSGGRNIPLTHWSAFYKIISEANVIINRISTSEMTEEQKKLATAKASFFRAFSYRSLAYLYGGVPLALEEISVPKTDYVRATKEEVYAQCIEDLKYAVANLAPINAVLDGEINSAAAAHLLAEVYLAAGEYQNAVDAATSVIGKEPVSLMRNRFGTKSTVATGNVYWDLFQPGNQNRKSGNMEGLWVIQLETDVPGGSAVSTGQAGNYLLERHHAPYLAQITKIPNPFLHPVSDLTGGRGIGWAISTDYFSNVIWQSDFNNDIRNANINFVRDFKATNPASPLYNTIISTANPPSGITTPSRPFYAFQAKSTTPGGHPLNLIANPANGLLKATAGGTYLDQYMFRLAETYLIRAEAYMGLNQNALAAADINAVRSRSNASDVSAANVNIDYILDERMRELGVEEKRRLTLMRLGLWYDRVKKHNPYYSDALPKYNLWPIPADEIERNNTAVLTQNPGY</sequence>
<dbReference type="GO" id="GO:0009279">
    <property type="term" value="C:cell outer membrane"/>
    <property type="evidence" value="ECO:0007669"/>
    <property type="project" value="UniProtKB-SubCell"/>
</dbReference>
<reference evidence="8 9" key="1">
    <citation type="journal article" date="1992" name="Int. J. Syst. Bacteriol.">
        <title>Sphingobacterium antarcticus sp. nov. a Psychrotrophic Bacterium from the Soils of Schirmacher Oasis, Antarctica.</title>
        <authorList>
            <person name="Shivaji S."/>
            <person name="Ray M.K."/>
            <person name="Rao N.S."/>
            <person name="Saiserr L."/>
            <person name="Jagannadham M.V."/>
            <person name="Kumar G.S."/>
            <person name="Reddy G."/>
            <person name="Bhargava P.M."/>
        </authorList>
    </citation>
    <scope>NUCLEOTIDE SEQUENCE [LARGE SCALE GENOMIC DNA]</scope>
    <source>
        <strain evidence="8 9">4BY</strain>
    </source>
</reference>
<dbReference type="Pfam" id="PF14322">
    <property type="entry name" value="SusD-like_3"/>
    <property type="match status" value="1"/>
</dbReference>
<dbReference type="RefSeq" id="WP_037438333.1">
    <property type="nucleotide sequence ID" value="NZ_JNFF01000019.1"/>
</dbReference>